<organism evidence="2 3">
    <name type="scientific">Anabaena cylindrica (strain ATCC 27899 / PCC 7122)</name>
    <dbReference type="NCBI Taxonomy" id="272123"/>
    <lineage>
        <taxon>Bacteria</taxon>
        <taxon>Bacillati</taxon>
        <taxon>Cyanobacteriota</taxon>
        <taxon>Cyanophyceae</taxon>
        <taxon>Nostocales</taxon>
        <taxon>Nostocaceae</taxon>
        <taxon>Anabaena</taxon>
    </lineage>
</organism>
<dbReference type="KEGG" id="acy:Anacy_4066"/>
<feature type="domain" description="SpoVT-AbrB" evidence="1">
    <location>
        <begin position="4"/>
        <end position="49"/>
    </location>
</feature>
<proteinExistence type="predicted"/>
<dbReference type="GO" id="GO:0003677">
    <property type="term" value="F:DNA binding"/>
    <property type="evidence" value="ECO:0007669"/>
    <property type="project" value="InterPro"/>
</dbReference>
<gene>
    <name evidence="2" type="ordered locus">Anacy_4066</name>
</gene>
<protein>
    <submittedName>
        <fullName evidence="2">Transcriptional regulator, AbrB family</fullName>
    </submittedName>
</protein>
<dbReference type="SUPFAM" id="SSF89447">
    <property type="entry name" value="AbrB/MazE/MraZ-like"/>
    <property type="match status" value="1"/>
</dbReference>
<accession>K9ZM81</accession>
<dbReference type="HOGENOM" id="CLU_158484_8_0_3"/>
<dbReference type="SMART" id="SM00966">
    <property type="entry name" value="SpoVT_AbrB"/>
    <property type="match status" value="1"/>
</dbReference>
<dbReference type="Pfam" id="PF04014">
    <property type="entry name" value="MazE_antitoxin"/>
    <property type="match status" value="1"/>
</dbReference>
<dbReference type="EMBL" id="CP003659">
    <property type="protein sequence ID" value="AFZ59435.1"/>
    <property type="molecule type" value="Genomic_DNA"/>
</dbReference>
<keyword evidence="3" id="KW-1185">Reference proteome</keyword>
<sequence length="87" mass="9868">MEVTKLYPQGQIVLPESLREAYHWNVGQEFVIIDMGDGILLKPKNPFSVTKLDDVAGCLKYHGEPATLEDMDDAIRQGVEEMWNDCD</sequence>
<dbReference type="AlphaFoldDB" id="K9ZM81"/>
<dbReference type="Gene3D" id="2.10.260.10">
    <property type="match status" value="1"/>
</dbReference>
<dbReference type="InterPro" id="IPR007159">
    <property type="entry name" value="SpoVT-AbrB_dom"/>
</dbReference>
<evidence type="ECO:0000313" key="3">
    <source>
        <dbReference type="Proteomes" id="UP000010474"/>
    </source>
</evidence>
<reference evidence="3" key="1">
    <citation type="journal article" date="2013" name="Proc. Natl. Acad. Sci. U.S.A.">
        <title>Improving the coverage of the cyanobacterial phylum using diversity-driven genome sequencing.</title>
        <authorList>
            <person name="Shih P.M."/>
            <person name="Wu D."/>
            <person name="Latifi A."/>
            <person name="Axen S.D."/>
            <person name="Fewer D.P."/>
            <person name="Talla E."/>
            <person name="Calteau A."/>
            <person name="Cai F."/>
            <person name="Tandeau de Marsac N."/>
            <person name="Rippka R."/>
            <person name="Herdman M."/>
            <person name="Sivonen K."/>
            <person name="Coursin T."/>
            <person name="Laurent T."/>
            <person name="Goodwin L."/>
            <person name="Nolan M."/>
            <person name="Davenport K.W."/>
            <person name="Han C.S."/>
            <person name="Rubin E.M."/>
            <person name="Eisen J.A."/>
            <person name="Woyke T."/>
            <person name="Gugger M."/>
            <person name="Kerfeld C.A."/>
        </authorList>
    </citation>
    <scope>NUCLEOTIDE SEQUENCE [LARGE SCALE GENOMIC DNA]</scope>
    <source>
        <strain evidence="3">ATCC 27899 / PCC 7122</strain>
    </source>
</reference>
<evidence type="ECO:0000259" key="1">
    <source>
        <dbReference type="SMART" id="SM00966"/>
    </source>
</evidence>
<dbReference type="STRING" id="272123.Anacy_4066"/>
<dbReference type="RefSeq" id="WP_015216053.1">
    <property type="nucleotide sequence ID" value="NC_019771.1"/>
</dbReference>
<dbReference type="NCBIfam" id="TIGR01439">
    <property type="entry name" value="lp_hng_hel_AbrB"/>
    <property type="match status" value="1"/>
</dbReference>
<dbReference type="eggNOG" id="COG2002">
    <property type="taxonomic scope" value="Bacteria"/>
</dbReference>
<dbReference type="PATRIC" id="fig|272123.3.peg.4411"/>
<evidence type="ECO:0000313" key="2">
    <source>
        <dbReference type="EMBL" id="AFZ59435.1"/>
    </source>
</evidence>
<dbReference type="OrthoDB" id="9811597at2"/>
<dbReference type="Proteomes" id="UP000010474">
    <property type="component" value="Chromosome"/>
</dbReference>
<dbReference type="InterPro" id="IPR037914">
    <property type="entry name" value="SpoVT-AbrB_sf"/>
</dbReference>
<name>K9ZM81_ANACC</name>